<dbReference type="GO" id="GO:0016491">
    <property type="term" value="F:oxidoreductase activity"/>
    <property type="evidence" value="ECO:0007669"/>
    <property type="project" value="UniProtKB-KW"/>
</dbReference>
<proteinExistence type="inferred from homology"/>
<protein>
    <submittedName>
        <fullName evidence="3">NAD(P)-binding protein</fullName>
    </submittedName>
</protein>
<evidence type="ECO:0000313" key="3">
    <source>
        <dbReference type="EMBL" id="THW57651.1"/>
    </source>
</evidence>
<name>A0A4S8YXP3_AURPU</name>
<dbReference type="SUPFAM" id="SSF51735">
    <property type="entry name" value="NAD(P)-binding Rossmann-fold domains"/>
    <property type="match status" value="1"/>
</dbReference>
<dbReference type="EMBL" id="QZAN01000113">
    <property type="protein sequence ID" value="THW57651.1"/>
    <property type="molecule type" value="Genomic_DNA"/>
</dbReference>
<sequence>MHYYPLPGTALSSIKFFPSHHSLSEGYIYVRPDQLLCLVLLFRPRLDIIDVYAGIFSTKLKMRAQDSYFPTFQSPEDMPNLQGRTAIVTGGACGIGGEIARALAIHKCRVIMVNARAKQGTEAVSQIRKEVGQDAAIEWRYCDMTDLIQVQEVFSSLCDELPRLDLCILGSGIDQAHFTTDLHCIDAYFGMMWLGHFYASNLLWPLLRRTSRITGAPAPRVIFEAPGQQRSKSVADDSSSDEEDIRRTAYDAEVCSEIFRRSRTSMILGVRHGLAERIAKRHHDNIYAIAVQPSKALSDASSHPRRDSHWQPSDLCDHILDTLSKDDHFTVRSSSRIVLYAATSSDVENEYLNGAYLVDVGVSGREKDLAADPSLGPGFWDISERAIKAVVGKDAMVPWDQEWVKSPKDDLSA</sequence>
<dbReference type="PANTHER" id="PTHR24320:SF281">
    <property type="entry name" value="SHORT CHAIN DEHYDROGENASE_REDUCTASE FAMILY PROTEIN (AFU_ORTHOLOGUE AFUA_5G14310)"/>
    <property type="match status" value="1"/>
</dbReference>
<dbReference type="PANTHER" id="PTHR24320">
    <property type="entry name" value="RETINOL DEHYDROGENASE"/>
    <property type="match status" value="1"/>
</dbReference>
<comment type="similarity">
    <text evidence="1">Belongs to the short-chain dehydrogenases/reductases (SDR) family.</text>
</comment>
<evidence type="ECO:0000256" key="1">
    <source>
        <dbReference type="ARBA" id="ARBA00006484"/>
    </source>
</evidence>
<dbReference type="Gene3D" id="3.40.50.720">
    <property type="entry name" value="NAD(P)-binding Rossmann-like Domain"/>
    <property type="match status" value="1"/>
</dbReference>
<evidence type="ECO:0000313" key="4">
    <source>
        <dbReference type="Proteomes" id="UP000310421"/>
    </source>
</evidence>
<dbReference type="Proteomes" id="UP000310421">
    <property type="component" value="Unassembled WGS sequence"/>
</dbReference>
<dbReference type="AlphaFoldDB" id="A0A4S8YXP3"/>
<organism evidence="3 4">
    <name type="scientific">Aureobasidium pullulans</name>
    <name type="common">Black yeast</name>
    <name type="synonym">Pullularia pullulans</name>
    <dbReference type="NCBI Taxonomy" id="5580"/>
    <lineage>
        <taxon>Eukaryota</taxon>
        <taxon>Fungi</taxon>
        <taxon>Dikarya</taxon>
        <taxon>Ascomycota</taxon>
        <taxon>Pezizomycotina</taxon>
        <taxon>Dothideomycetes</taxon>
        <taxon>Dothideomycetidae</taxon>
        <taxon>Dothideales</taxon>
        <taxon>Saccotheciaceae</taxon>
        <taxon>Aureobasidium</taxon>
    </lineage>
</organism>
<reference evidence="3 4" key="1">
    <citation type="submission" date="2018-10" db="EMBL/GenBank/DDBJ databases">
        <title>Fifty Aureobasidium pullulans genomes reveal a recombining polyextremotolerant generalist.</title>
        <authorList>
            <person name="Gostincar C."/>
            <person name="Turk M."/>
            <person name="Zajc J."/>
            <person name="Gunde-Cimerman N."/>
        </authorList>
    </citation>
    <scope>NUCLEOTIDE SEQUENCE [LARGE SCALE GENOMIC DNA]</scope>
    <source>
        <strain evidence="3 4">EXF-10751</strain>
    </source>
</reference>
<accession>A0A4S8YXP3</accession>
<evidence type="ECO:0000256" key="2">
    <source>
        <dbReference type="ARBA" id="ARBA00023002"/>
    </source>
</evidence>
<comment type="caution">
    <text evidence="3">The sequence shown here is derived from an EMBL/GenBank/DDBJ whole genome shotgun (WGS) entry which is preliminary data.</text>
</comment>
<dbReference type="InterPro" id="IPR036291">
    <property type="entry name" value="NAD(P)-bd_dom_sf"/>
</dbReference>
<keyword evidence="2" id="KW-0560">Oxidoreductase</keyword>
<gene>
    <name evidence="3" type="ORF">D6D20_07806</name>
</gene>
<dbReference type="InterPro" id="IPR002347">
    <property type="entry name" value="SDR_fam"/>
</dbReference>
<dbReference type="Pfam" id="PF00106">
    <property type="entry name" value="adh_short"/>
    <property type="match status" value="1"/>
</dbReference>